<comment type="caution">
    <text evidence="1">The sequence shown here is derived from an EMBL/GenBank/DDBJ whole genome shotgun (WGS) entry which is preliminary data.</text>
</comment>
<gene>
    <name evidence="1" type="ORF">DR101_01430</name>
</gene>
<dbReference type="Proteomes" id="UP001193384">
    <property type="component" value="Unassembled WGS sequence"/>
</dbReference>
<dbReference type="EMBL" id="QQQW01000005">
    <property type="protein sequence ID" value="MXR43612.1"/>
    <property type="molecule type" value="Genomic_DNA"/>
</dbReference>
<sequence length="90" mass="10799">MEEVFSSKDIYILKSYYKGFSYSRYGGGGWRLKPFFKFIKKTKKLYIIDTEWNNGKHSRDVKDFVGHTGQIITIFLYQKIKILLYFLHTI</sequence>
<evidence type="ECO:0000313" key="2">
    <source>
        <dbReference type="Proteomes" id="UP001193384"/>
    </source>
</evidence>
<accession>A0ABD6IFG4</accession>
<organism evidence="1 2">
    <name type="scientific">Mesomycoplasma hyorhinis</name>
    <name type="common">Mycoplasma hyorhinis</name>
    <dbReference type="NCBI Taxonomy" id="2100"/>
    <lineage>
        <taxon>Bacteria</taxon>
        <taxon>Bacillati</taxon>
        <taxon>Mycoplasmatota</taxon>
        <taxon>Mycoplasmoidales</taxon>
        <taxon>Metamycoplasmataceae</taxon>
        <taxon>Mesomycoplasma</taxon>
    </lineage>
</organism>
<name>A0ABD6IFG4_MESHY</name>
<evidence type="ECO:0000313" key="1">
    <source>
        <dbReference type="EMBL" id="MXR43612.1"/>
    </source>
</evidence>
<proteinExistence type="predicted"/>
<dbReference type="AlphaFoldDB" id="A0ABD6IFG4"/>
<reference evidence="1 2" key="1">
    <citation type="submission" date="2018-07" db="EMBL/GenBank/DDBJ databases">
        <title>Genetic characterization of Mycoplasma hyopneumoniae, M. hyorhinis and M. flocculare isolates through whole genome sequencing analysis: comparative analysis of sequence types and putative genes involved in virulence.</title>
        <authorList>
            <person name="Fourour S."/>
            <person name="Lucas P."/>
            <person name="Touzain F."/>
            <person name="Tocqueville V."/>
            <person name="Kempf I."/>
            <person name="Marois-Crehan C."/>
        </authorList>
    </citation>
    <scope>NUCLEOTIDE SEQUENCE [LARGE SCALE GENOMIC DNA]</scope>
    <source>
        <strain evidence="1 2">MHR389</strain>
    </source>
</reference>
<protein>
    <submittedName>
        <fullName evidence="1">Uncharacterized protein</fullName>
    </submittedName>
</protein>